<dbReference type="EMBL" id="JAVDQK010000021">
    <property type="protein sequence ID" value="MDR6220995.1"/>
    <property type="molecule type" value="Genomic_DNA"/>
</dbReference>
<feature type="transmembrane region" description="Helical" evidence="6">
    <location>
        <begin position="102"/>
        <end position="121"/>
    </location>
</feature>
<reference evidence="8" key="1">
    <citation type="submission" date="2023-07" db="EMBL/GenBank/DDBJ databases">
        <title>Sorghum-associated microbial communities from plants grown in Nebraska, USA.</title>
        <authorList>
            <person name="Schachtman D."/>
        </authorList>
    </citation>
    <scope>NUCLEOTIDE SEQUENCE</scope>
    <source>
        <strain evidence="8">BE330</strain>
    </source>
</reference>
<feature type="transmembrane region" description="Helical" evidence="6">
    <location>
        <begin position="195"/>
        <end position="217"/>
    </location>
</feature>
<feature type="domain" description="Copper resistance protein D" evidence="7">
    <location>
        <begin position="159"/>
        <end position="248"/>
    </location>
</feature>
<proteinExistence type="predicted"/>
<gene>
    <name evidence="8" type="ORF">J2Y00_004626</name>
</gene>
<evidence type="ECO:0000256" key="3">
    <source>
        <dbReference type="ARBA" id="ARBA00022692"/>
    </source>
</evidence>
<keyword evidence="4 6" id="KW-1133">Transmembrane helix</keyword>
<feature type="transmembrane region" description="Helical" evidence="6">
    <location>
        <begin position="163"/>
        <end position="183"/>
    </location>
</feature>
<dbReference type="GO" id="GO:0005886">
    <property type="term" value="C:plasma membrane"/>
    <property type="evidence" value="ECO:0007669"/>
    <property type="project" value="UniProtKB-SubCell"/>
</dbReference>
<evidence type="ECO:0000256" key="6">
    <source>
        <dbReference type="SAM" id="Phobius"/>
    </source>
</evidence>
<keyword evidence="5 6" id="KW-0472">Membrane</keyword>
<sequence length="257" mass="26532">MSLLLLAKWLIYLGAALLVGGVAARSWRPDGQPGMRPLALGAGLLLAGSAAQVLLTLHALGYLTLPDVPAYLQQTVPGRAVLTLLLGTALLLAGALARWPTWLCLAAAGTLLWGLGGLGHGATHGPSVRLLHAVHAGAMAVWLGGVLTLVSRPEERLPALARFGPVATVCVLVLGVTGVVASWEHAGGMPTTDSRYGRVLLLKLAFVGAVLVVAGLLRRSLARQRRVDAWLGLELALLSLILAVTASLSVTPTPAHG</sequence>
<feature type="transmembrane region" description="Helical" evidence="6">
    <location>
        <begin position="229"/>
        <end position="250"/>
    </location>
</feature>
<comment type="caution">
    <text evidence="8">The sequence shown here is derived from an EMBL/GenBank/DDBJ whole genome shotgun (WGS) entry which is preliminary data.</text>
</comment>
<evidence type="ECO:0000256" key="2">
    <source>
        <dbReference type="ARBA" id="ARBA00022475"/>
    </source>
</evidence>
<dbReference type="Proteomes" id="UP001185331">
    <property type="component" value="Unassembled WGS sequence"/>
</dbReference>
<keyword evidence="2" id="KW-1003">Cell membrane</keyword>
<feature type="transmembrane region" description="Helical" evidence="6">
    <location>
        <begin position="80"/>
        <end position="97"/>
    </location>
</feature>
<name>A0AAE3XF96_9DEIO</name>
<evidence type="ECO:0000313" key="9">
    <source>
        <dbReference type="Proteomes" id="UP001185331"/>
    </source>
</evidence>
<dbReference type="PANTHER" id="PTHR34820:SF4">
    <property type="entry name" value="INNER MEMBRANE PROTEIN YEBZ"/>
    <property type="match status" value="1"/>
</dbReference>
<dbReference type="AlphaFoldDB" id="A0AAE3XF96"/>
<dbReference type="Pfam" id="PF05425">
    <property type="entry name" value="CopD"/>
    <property type="match status" value="1"/>
</dbReference>
<evidence type="ECO:0000313" key="8">
    <source>
        <dbReference type="EMBL" id="MDR6220995.1"/>
    </source>
</evidence>
<evidence type="ECO:0000259" key="7">
    <source>
        <dbReference type="Pfam" id="PF05425"/>
    </source>
</evidence>
<keyword evidence="3 6" id="KW-0812">Transmembrane</keyword>
<dbReference type="PANTHER" id="PTHR34820">
    <property type="entry name" value="INNER MEMBRANE PROTEIN YEBZ"/>
    <property type="match status" value="1"/>
</dbReference>
<protein>
    <submittedName>
        <fullName evidence="8">Copper resistance protein D</fullName>
    </submittedName>
</protein>
<evidence type="ECO:0000256" key="1">
    <source>
        <dbReference type="ARBA" id="ARBA00004651"/>
    </source>
</evidence>
<feature type="transmembrane region" description="Helical" evidence="6">
    <location>
        <begin position="38"/>
        <end position="60"/>
    </location>
</feature>
<comment type="subcellular location">
    <subcellularLocation>
        <location evidence="1">Cell membrane</location>
        <topology evidence="1">Multi-pass membrane protein</topology>
    </subcellularLocation>
</comment>
<feature type="transmembrane region" description="Helical" evidence="6">
    <location>
        <begin position="6"/>
        <end position="26"/>
    </location>
</feature>
<feature type="transmembrane region" description="Helical" evidence="6">
    <location>
        <begin position="133"/>
        <end position="151"/>
    </location>
</feature>
<dbReference type="GO" id="GO:0006825">
    <property type="term" value="P:copper ion transport"/>
    <property type="evidence" value="ECO:0007669"/>
    <property type="project" value="InterPro"/>
</dbReference>
<dbReference type="InterPro" id="IPR032694">
    <property type="entry name" value="CopC/D"/>
</dbReference>
<evidence type="ECO:0000256" key="5">
    <source>
        <dbReference type="ARBA" id="ARBA00023136"/>
    </source>
</evidence>
<dbReference type="InterPro" id="IPR008457">
    <property type="entry name" value="Cu-R_CopD_dom"/>
</dbReference>
<accession>A0AAE3XF96</accession>
<evidence type="ECO:0000256" key="4">
    <source>
        <dbReference type="ARBA" id="ARBA00022989"/>
    </source>
</evidence>
<dbReference type="RefSeq" id="WP_119672385.1">
    <property type="nucleotide sequence ID" value="NZ_BMHJ01000052.1"/>
</dbReference>
<organism evidence="8 9">
    <name type="scientific">Deinococcus soli</name>
    <name type="common">ex Cha et al. 2016</name>
    <dbReference type="NCBI Taxonomy" id="1309411"/>
    <lineage>
        <taxon>Bacteria</taxon>
        <taxon>Thermotogati</taxon>
        <taxon>Deinococcota</taxon>
        <taxon>Deinococci</taxon>
        <taxon>Deinococcales</taxon>
        <taxon>Deinococcaceae</taxon>
        <taxon>Deinococcus</taxon>
    </lineage>
</organism>